<dbReference type="OrthoDB" id="35781at2157"/>
<dbReference type="AlphaFoldDB" id="A0A6A9QMR5"/>
<gene>
    <name evidence="1" type="ORF">GC250_08315</name>
</gene>
<name>A0A6A9QMR5_SULME</name>
<dbReference type="Proteomes" id="UP000470772">
    <property type="component" value="Unassembled WGS sequence"/>
</dbReference>
<accession>A0A6A9QMR5</accession>
<reference evidence="1 2" key="1">
    <citation type="submission" date="2019-10" db="EMBL/GenBank/DDBJ databases">
        <title>Sequencing and Assembly of Multiple Reported Metal-Biooxidizing Members of the Extremely Thermoacidophilic Archaeal Family Sulfolobaceae.</title>
        <authorList>
            <person name="Counts J.A."/>
            <person name="Kelly R.M."/>
        </authorList>
    </citation>
    <scope>NUCLEOTIDE SEQUENCE [LARGE SCALE GENOMIC DNA]</scope>
    <source>
        <strain evidence="1 2">DSM 6482</strain>
    </source>
</reference>
<dbReference type="RefSeq" id="WP_054838276.1">
    <property type="nucleotide sequence ID" value="NZ_BBBY01000007.1"/>
</dbReference>
<organism evidence="1 2">
    <name type="scientific">Sulfuracidifex metallicus DSM 6482 = JCM 9184</name>
    <dbReference type="NCBI Taxonomy" id="523847"/>
    <lineage>
        <taxon>Archaea</taxon>
        <taxon>Thermoproteota</taxon>
        <taxon>Thermoprotei</taxon>
        <taxon>Sulfolobales</taxon>
        <taxon>Sulfolobaceae</taxon>
        <taxon>Sulfuracidifex</taxon>
    </lineage>
</organism>
<protein>
    <submittedName>
        <fullName evidence="1">Uncharacterized protein</fullName>
    </submittedName>
</protein>
<sequence length="94" mass="10815">MREIKLDKLINFLKGNSSYSYSIEEDKLMISFQSPTLEEAGGDGDLSKVYLITFRIKGETAILESCKLIDGLNEREIQGEIDFWLDYIEISTER</sequence>
<evidence type="ECO:0000313" key="1">
    <source>
        <dbReference type="EMBL" id="MUN29439.1"/>
    </source>
</evidence>
<keyword evidence="2" id="KW-1185">Reference proteome</keyword>
<comment type="caution">
    <text evidence="1">The sequence shown here is derived from an EMBL/GenBank/DDBJ whole genome shotgun (WGS) entry which is preliminary data.</text>
</comment>
<evidence type="ECO:0000313" key="2">
    <source>
        <dbReference type="Proteomes" id="UP000470772"/>
    </source>
</evidence>
<dbReference type="EMBL" id="WGGD01000005">
    <property type="protein sequence ID" value="MUN29439.1"/>
    <property type="molecule type" value="Genomic_DNA"/>
</dbReference>
<proteinExistence type="predicted"/>